<feature type="signal peptide" evidence="2">
    <location>
        <begin position="1"/>
        <end position="20"/>
    </location>
</feature>
<dbReference type="Gene3D" id="1.25.40.20">
    <property type="entry name" value="Ankyrin repeat-containing domain"/>
    <property type="match status" value="1"/>
</dbReference>
<evidence type="ECO:0000256" key="2">
    <source>
        <dbReference type="SAM" id="SignalP"/>
    </source>
</evidence>
<dbReference type="Proteomes" id="UP001152087">
    <property type="component" value="Unassembled WGS sequence"/>
</dbReference>
<gene>
    <name evidence="3" type="ORF">NW755_011001</name>
</gene>
<feature type="chain" id="PRO_5040993810" description="Ankyrin repeat protein" evidence="2">
    <location>
        <begin position="21"/>
        <end position="123"/>
    </location>
</feature>
<evidence type="ECO:0000313" key="4">
    <source>
        <dbReference type="Proteomes" id="UP001152087"/>
    </source>
</evidence>
<organism evidence="3 4">
    <name type="scientific">Fusarium falciforme</name>
    <dbReference type="NCBI Taxonomy" id="195108"/>
    <lineage>
        <taxon>Eukaryota</taxon>
        <taxon>Fungi</taxon>
        <taxon>Dikarya</taxon>
        <taxon>Ascomycota</taxon>
        <taxon>Pezizomycotina</taxon>
        <taxon>Sordariomycetes</taxon>
        <taxon>Hypocreomycetidae</taxon>
        <taxon>Hypocreales</taxon>
        <taxon>Nectriaceae</taxon>
        <taxon>Fusarium</taxon>
        <taxon>Fusarium solani species complex</taxon>
    </lineage>
</organism>
<accession>A0A9W8QYN2</accession>
<name>A0A9W8QYN2_9HYPO</name>
<feature type="compositionally biased region" description="Basic and acidic residues" evidence="1">
    <location>
        <begin position="55"/>
        <end position="79"/>
    </location>
</feature>
<dbReference type="SUPFAM" id="SSF48403">
    <property type="entry name" value="Ankyrin repeat"/>
    <property type="match status" value="1"/>
</dbReference>
<dbReference type="AlphaFoldDB" id="A0A9W8QYN2"/>
<evidence type="ECO:0000256" key="1">
    <source>
        <dbReference type="SAM" id="MobiDB-lite"/>
    </source>
</evidence>
<proteinExistence type="predicted"/>
<dbReference type="InterPro" id="IPR002110">
    <property type="entry name" value="Ankyrin_rpt"/>
</dbReference>
<evidence type="ECO:0008006" key="5">
    <source>
        <dbReference type="Google" id="ProtNLM"/>
    </source>
</evidence>
<comment type="caution">
    <text evidence="3">The sequence shown here is derived from an EMBL/GenBank/DDBJ whole genome shotgun (WGS) entry which is preliminary data.</text>
</comment>
<protein>
    <recommendedName>
        <fullName evidence="5">Ankyrin repeat protein</fullName>
    </recommendedName>
</protein>
<sequence length="123" mass="13564">MIPRTSQIVVLCLGLQRMVAKNVTPLSWAAGEGHLSVVKQLLAYKLDKQKLVPSEVKDGSKAMRDPVSGKESRPAKDAAIRSTTKNTKKKAKTVEVNSRDTKSWTPLCHAAFNRHKTVVETLL</sequence>
<feature type="region of interest" description="Disordered" evidence="1">
    <location>
        <begin position="55"/>
        <end position="98"/>
    </location>
</feature>
<evidence type="ECO:0000313" key="3">
    <source>
        <dbReference type="EMBL" id="KAJ4181465.1"/>
    </source>
</evidence>
<dbReference type="EMBL" id="JAOQAV010000040">
    <property type="protein sequence ID" value="KAJ4181465.1"/>
    <property type="molecule type" value="Genomic_DNA"/>
</dbReference>
<dbReference type="Pfam" id="PF00023">
    <property type="entry name" value="Ank"/>
    <property type="match status" value="1"/>
</dbReference>
<dbReference type="InterPro" id="IPR036770">
    <property type="entry name" value="Ankyrin_rpt-contain_sf"/>
</dbReference>
<keyword evidence="4" id="KW-1185">Reference proteome</keyword>
<keyword evidence="2" id="KW-0732">Signal</keyword>
<reference evidence="3" key="1">
    <citation type="submission" date="2022-09" db="EMBL/GenBank/DDBJ databases">
        <title>Fusarium specimens isolated from Avocado Roots.</title>
        <authorList>
            <person name="Stajich J."/>
            <person name="Roper C."/>
            <person name="Heimlech-Rivalta G."/>
        </authorList>
    </citation>
    <scope>NUCLEOTIDE SEQUENCE</scope>
    <source>
        <strain evidence="3">A02</strain>
    </source>
</reference>